<keyword evidence="9" id="KW-1185">Reference proteome</keyword>
<comment type="similarity">
    <text evidence="6">Belongs to the azoreductase type 1 family.</text>
</comment>
<evidence type="ECO:0000256" key="1">
    <source>
        <dbReference type="ARBA" id="ARBA00022630"/>
    </source>
</evidence>
<accession>A0A1H9SW50</accession>
<evidence type="ECO:0000313" key="8">
    <source>
        <dbReference type="EMBL" id="SER89135.1"/>
    </source>
</evidence>
<dbReference type="GO" id="GO:0016655">
    <property type="term" value="F:oxidoreductase activity, acting on NAD(P)H, quinone or similar compound as acceptor"/>
    <property type="evidence" value="ECO:0007669"/>
    <property type="project" value="InterPro"/>
</dbReference>
<feature type="binding site" evidence="6">
    <location>
        <begin position="17"/>
        <end position="19"/>
    </location>
    <ligand>
        <name>FMN</name>
        <dbReference type="ChEBI" id="CHEBI:58210"/>
    </ligand>
</feature>
<comment type="catalytic activity">
    <reaction evidence="5">
        <text>N,N-dimethyl-1,4-phenylenediamine + anthranilate + 2 NAD(+) = 2-(4-dimethylaminophenyl)diazenylbenzoate + 2 NADH + 2 H(+)</text>
        <dbReference type="Rhea" id="RHEA:55872"/>
        <dbReference type="ChEBI" id="CHEBI:15378"/>
        <dbReference type="ChEBI" id="CHEBI:15783"/>
        <dbReference type="ChEBI" id="CHEBI:16567"/>
        <dbReference type="ChEBI" id="CHEBI:57540"/>
        <dbReference type="ChEBI" id="CHEBI:57945"/>
        <dbReference type="ChEBI" id="CHEBI:71579"/>
        <dbReference type="EC" id="1.7.1.17"/>
    </reaction>
    <physiologicalReaction direction="right-to-left" evidence="5">
        <dbReference type="Rhea" id="RHEA:55874"/>
    </physiologicalReaction>
</comment>
<feature type="binding site" evidence="6">
    <location>
        <begin position="146"/>
        <end position="149"/>
    </location>
    <ligand>
        <name>FMN</name>
        <dbReference type="ChEBI" id="CHEBI:58210"/>
    </ligand>
</feature>
<keyword evidence="3 6" id="KW-0560">Oxidoreductase</keyword>
<dbReference type="OrthoDB" id="9805013at2"/>
<protein>
    <recommendedName>
        <fullName evidence="6">FMN dependent NADH:quinone oxidoreductase</fullName>
        <ecNumber evidence="6">1.6.5.-</ecNumber>
    </recommendedName>
    <alternativeName>
        <fullName evidence="6">Azo-dye reductase</fullName>
    </alternativeName>
    <alternativeName>
        <fullName evidence="6">FMN-dependent NADH-azo compound oxidoreductase</fullName>
    </alternativeName>
    <alternativeName>
        <fullName evidence="6">FMN-dependent NADH-azoreductase</fullName>
        <ecNumber evidence="6">1.7.1.17</ecNumber>
    </alternativeName>
</protein>
<comment type="function">
    <text evidence="6">Also exhibits azoreductase activity. Catalyzes the reductive cleavage of the azo bond in aromatic azo compounds to the corresponding amines.</text>
</comment>
<comment type="catalytic activity">
    <reaction evidence="6">
        <text>2 a quinone + NADH + H(+) = 2 a 1,4-benzosemiquinone + NAD(+)</text>
        <dbReference type="Rhea" id="RHEA:65952"/>
        <dbReference type="ChEBI" id="CHEBI:15378"/>
        <dbReference type="ChEBI" id="CHEBI:57540"/>
        <dbReference type="ChEBI" id="CHEBI:57945"/>
        <dbReference type="ChEBI" id="CHEBI:132124"/>
        <dbReference type="ChEBI" id="CHEBI:134225"/>
    </reaction>
</comment>
<dbReference type="Gene3D" id="3.40.50.360">
    <property type="match status" value="1"/>
</dbReference>
<dbReference type="SUPFAM" id="SSF52218">
    <property type="entry name" value="Flavoproteins"/>
    <property type="match status" value="1"/>
</dbReference>
<comment type="cofactor">
    <cofactor evidence="6">
        <name>FMN</name>
        <dbReference type="ChEBI" id="CHEBI:58210"/>
    </cofactor>
    <text evidence="6">Binds 1 FMN per subunit.</text>
</comment>
<dbReference type="InterPro" id="IPR050104">
    <property type="entry name" value="FMN-dep_NADH:Q_OxRdtase_AzoR1"/>
</dbReference>
<feature type="domain" description="Flavodoxin-like fold" evidence="7">
    <location>
        <begin position="2"/>
        <end position="199"/>
    </location>
</feature>
<evidence type="ECO:0000313" key="9">
    <source>
        <dbReference type="Proteomes" id="UP000198948"/>
    </source>
</evidence>
<dbReference type="GO" id="GO:0016652">
    <property type="term" value="F:oxidoreductase activity, acting on NAD(P)H as acceptor"/>
    <property type="evidence" value="ECO:0007669"/>
    <property type="project" value="UniProtKB-UniRule"/>
</dbReference>
<dbReference type="EMBL" id="FOHA01000009">
    <property type="protein sequence ID" value="SER89135.1"/>
    <property type="molecule type" value="Genomic_DNA"/>
</dbReference>
<comment type="function">
    <text evidence="6">Quinone reductase that provides resistance to thiol-specific stress caused by electrophilic quinones.</text>
</comment>
<sequence length="206" mass="22986">MSKVLVVKAHPLTGEASNSIRVADAFITAYKETNHFDHIEELSLYTSFIPEIDEEILMAWGMLANGESFEKLSQSQQDKVSRFNELTEKFLDADKIVIANPLWNLSIPTRLKAWIDTVVVSGTSFKYTAEGPVGLIKGKKLLHIQSNGGIYKEQDPASQYIKTIFGFIGVVDQQQVFLEGVNYDPSQTESIVLEGIQKAVKIAQTF</sequence>
<dbReference type="Proteomes" id="UP000198948">
    <property type="component" value="Unassembled WGS sequence"/>
</dbReference>
<dbReference type="EC" id="1.7.1.17" evidence="6"/>
<evidence type="ECO:0000256" key="3">
    <source>
        <dbReference type="ARBA" id="ARBA00023002"/>
    </source>
</evidence>
<dbReference type="InterPro" id="IPR003680">
    <property type="entry name" value="Flavodoxin_fold"/>
</dbReference>
<dbReference type="GO" id="GO:0010181">
    <property type="term" value="F:FMN binding"/>
    <property type="evidence" value="ECO:0007669"/>
    <property type="project" value="UniProtKB-UniRule"/>
</dbReference>
<dbReference type="EC" id="1.6.5.-" evidence="6"/>
<dbReference type="RefSeq" id="WP_092652306.1">
    <property type="nucleotide sequence ID" value="NZ_FOHA01000009.1"/>
</dbReference>
<evidence type="ECO:0000256" key="4">
    <source>
        <dbReference type="ARBA" id="ARBA00023027"/>
    </source>
</evidence>
<name>A0A1H9SW50_9LACT</name>
<dbReference type="HAMAP" id="MF_01216">
    <property type="entry name" value="Azoreductase_type1"/>
    <property type="match status" value="1"/>
</dbReference>
<dbReference type="PANTHER" id="PTHR43741:SF7">
    <property type="entry name" value="FMN-DEPENDENT NADH:QUINONE OXIDOREDUCTASE"/>
    <property type="match status" value="1"/>
</dbReference>
<organism evidence="8 9">
    <name type="scientific">Isobaculum melis</name>
    <dbReference type="NCBI Taxonomy" id="142588"/>
    <lineage>
        <taxon>Bacteria</taxon>
        <taxon>Bacillati</taxon>
        <taxon>Bacillota</taxon>
        <taxon>Bacilli</taxon>
        <taxon>Lactobacillales</taxon>
        <taxon>Carnobacteriaceae</taxon>
        <taxon>Isobaculum</taxon>
    </lineage>
</organism>
<comment type="caution">
    <text evidence="6">Lacks conserved residue(s) required for the propagation of feature annotation.</text>
</comment>
<proteinExistence type="inferred from homology"/>
<reference evidence="8 9" key="1">
    <citation type="submission" date="2016-10" db="EMBL/GenBank/DDBJ databases">
        <authorList>
            <person name="de Groot N.N."/>
        </authorList>
    </citation>
    <scope>NUCLEOTIDE SEQUENCE [LARGE SCALE GENOMIC DNA]</scope>
    <source>
        <strain evidence="8 9">DSM 13760</strain>
    </source>
</reference>
<evidence type="ECO:0000256" key="6">
    <source>
        <dbReference type="HAMAP-Rule" id="MF_01216"/>
    </source>
</evidence>
<evidence type="ECO:0000256" key="2">
    <source>
        <dbReference type="ARBA" id="ARBA00022643"/>
    </source>
</evidence>
<keyword evidence="1 6" id="KW-0285">Flavoprotein</keyword>
<dbReference type="InterPro" id="IPR029039">
    <property type="entry name" value="Flavoprotein-like_sf"/>
</dbReference>
<keyword evidence="2 6" id="KW-0288">FMN</keyword>
<dbReference type="InterPro" id="IPR023048">
    <property type="entry name" value="NADH:quinone_OxRdtase_FMN_depd"/>
</dbReference>
<dbReference type="PANTHER" id="PTHR43741">
    <property type="entry name" value="FMN-DEPENDENT NADH-AZOREDUCTASE 1"/>
    <property type="match status" value="1"/>
</dbReference>
<dbReference type="AlphaFoldDB" id="A0A1H9SW50"/>
<comment type="subunit">
    <text evidence="6">Homodimer.</text>
</comment>
<evidence type="ECO:0000256" key="5">
    <source>
        <dbReference type="ARBA" id="ARBA00048542"/>
    </source>
</evidence>
<gene>
    <name evidence="6" type="primary">azoR</name>
    <name evidence="8" type="ORF">SAMN04488559_10987</name>
</gene>
<dbReference type="Pfam" id="PF02525">
    <property type="entry name" value="Flavodoxin_2"/>
    <property type="match status" value="1"/>
</dbReference>
<evidence type="ECO:0000259" key="7">
    <source>
        <dbReference type="Pfam" id="PF02525"/>
    </source>
</evidence>
<keyword evidence="4 6" id="KW-0520">NAD</keyword>
<dbReference type="GO" id="GO:0009055">
    <property type="term" value="F:electron transfer activity"/>
    <property type="evidence" value="ECO:0007669"/>
    <property type="project" value="UniProtKB-UniRule"/>
</dbReference>